<evidence type="ECO:0000256" key="1">
    <source>
        <dbReference type="SAM" id="MobiDB-lite"/>
    </source>
</evidence>
<sequence>MTETLSKRPPSSPPKIDSLLESLRSCLSNAQASLPKPIKSSPLDVTIEPPQNGISLLDIKSDLLLSYLHNLVFLILHHLRQTSLSKARGEFSELLDSETDDYAPLHHDIVQKLVQLRVYLDRGVRPLETRLKYQIEKVIKAAEDSERAQRRTHASSAGNDKKAQAPFDGSNSSEDGNLANDDEMSENGGGSGDEAEEEIDEMTYRPNISAFSRAIGSDQKQKPFSSKSANDGIYRPPRIKPTALPTEDRGANREARRPKKSTVIDEFVRSEMSSAPLAEPSIGSTIQRGGRRVITQQERERETERKEYEEMNFVRLPKESKKERAKRRTREGRDTGFGGGELRLLMEGADRIGKLTRRAKSSGGVLERSRKRRLPEAAGDNISVGQAFEKRRKKIESWRR</sequence>
<feature type="compositionally biased region" description="Basic and acidic residues" evidence="1">
    <location>
        <begin position="297"/>
        <end position="309"/>
    </location>
</feature>
<dbReference type="EMBL" id="NPHW01004332">
    <property type="protein sequence ID" value="OXV08074.1"/>
    <property type="molecule type" value="Genomic_DNA"/>
</dbReference>
<feature type="region of interest" description="Disordered" evidence="1">
    <location>
        <begin position="142"/>
        <end position="197"/>
    </location>
</feature>
<keyword evidence="3" id="KW-1185">Reference proteome</keyword>
<dbReference type="InterPro" id="IPR007146">
    <property type="entry name" value="Sas10/Utp3/C1D"/>
</dbReference>
<protein>
    <submittedName>
        <fullName evidence="2">Uncharacterized protein</fullName>
    </submittedName>
</protein>
<evidence type="ECO:0000313" key="3">
    <source>
        <dbReference type="Proteomes" id="UP000243515"/>
    </source>
</evidence>
<gene>
    <name evidence="2" type="ORF">Egran_04162</name>
</gene>
<feature type="region of interest" description="Disordered" evidence="1">
    <location>
        <begin position="356"/>
        <end position="386"/>
    </location>
</feature>
<organism evidence="2 3">
    <name type="scientific">Elaphomyces granulatus</name>
    <dbReference type="NCBI Taxonomy" id="519963"/>
    <lineage>
        <taxon>Eukaryota</taxon>
        <taxon>Fungi</taxon>
        <taxon>Dikarya</taxon>
        <taxon>Ascomycota</taxon>
        <taxon>Pezizomycotina</taxon>
        <taxon>Eurotiomycetes</taxon>
        <taxon>Eurotiomycetidae</taxon>
        <taxon>Eurotiales</taxon>
        <taxon>Elaphomycetaceae</taxon>
        <taxon>Elaphomyces</taxon>
    </lineage>
</organism>
<comment type="caution">
    <text evidence="2">The sequence shown here is derived from an EMBL/GenBank/DDBJ whole genome shotgun (WGS) entry which is preliminary data.</text>
</comment>
<dbReference type="GO" id="GO:0000462">
    <property type="term" value="P:maturation of SSU-rRNA from tricistronic rRNA transcript (SSU-rRNA, 5.8S rRNA, LSU-rRNA)"/>
    <property type="evidence" value="ECO:0007669"/>
    <property type="project" value="TreeGrafter"/>
</dbReference>
<dbReference type="OrthoDB" id="203440at2759"/>
<proteinExistence type="predicted"/>
<feature type="compositionally biased region" description="Basic and acidic residues" evidence="1">
    <location>
        <begin position="246"/>
        <end position="255"/>
    </location>
</feature>
<evidence type="ECO:0000313" key="2">
    <source>
        <dbReference type="EMBL" id="OXV08074.1"/>
    </source>
</evidence>
<dbReference type="Pfam" id="PF04000">
    <property type="entry name" value="Sas10_Utp3"/>
    <property type="match status" value="1"/>
</dbReference>
<dbReference type="PANTHER" id="PTHR13237">
    <property type="entry name" value="SOMETHING ABOUT SILENCING PROTEIN 10-RELATED"/>
    <property type="match status" value="1"/>
</dbReference>
<reference evidence="2 3" key="1">
    <citation type="journal article" date="2015" name="Environ. Microbiol.">
        <title>Metagenome sequence of Elaphomyces granulatus from sporocarp tissue reveals Ascomycota ectomycorrhizal fingerprints of genome expansion and a Proteobacteria-rich microbiome.</title>
        <authorList>
            <person name="Quandt C.A."/>
            <person name="Kohler A."/>
            <person name="Hesse C.N."/>
            <person name="Sharpton T.J."/>
            <person name="Martin F."/>
            <person name="Spatafora J.W."/>
        </authorList>
    </citation>
    <scope>NUCLEOTIDE SEQUENCE [LARGE SCALE GENOMIC DNA]</scope>
    <source>
        <strain evidence="2 3">OSC145934</strain>
    </source>
</reference>
<accession>A0A232LVH1</accession>
<feature type="region of interest" description="Disordered" evidence="1">
    <location>
        <begin position="212"/>
        <end position="341"/>
    </location>
</feature>
<name>A0A232LVH1_9EURO</name>
<dbReference type="GO" id="GO:0032040">
    <property type="term" value="C:small-subunit processome"/>
    <property type="evidence" value="ECO:0007669"/>
    <property type="project" value="TreeGrafter"/>
</dbReference>
<dbReference type="AlphaFoldDB" id="A0A232LVH1"/>
<dbReference type="Proteomes" id="UP000243515">
    <property type="component" value="Unassembled WGS sequence"/>
</dbReference>
<dbReference type="PANTHER" id="PTHR13237:SF9">
    <property type="entry name" value="NEUROGUIDIN"/>
    <property type="match status" value="1"/>
</dbReference>